<dbReference type="Proteomes" id="UP000076580">
    <property type="component" value="Chromosome 02"/>
</dbReference>
<dbReference type="PROSITE" id="PS00028">
    <property type="entry name" value="ZINC_FINGER_C2H2_1"/>
    <property type="match status" value="2"/>
</dbReference>
<feature type="region of interest" description="Disordered" evidence="2">
    <location>
        <begin position="57"/>
        <end position="80"/>
    </location>
</feature>
<dbReference type="GeneID" id="63716361"/>
<dbReference type="InterPro" id="IPR013087">
    <property type="entry name" value="Znf_C2H2_type"/>
</dbReference>
<keyword evidence="1" id="KW-0862">Zinc</keyword>
<feature type="domain" description="C2H2-type" evidence="3">
    <location>
        <begin position="399"/>
        <end position="429"/>
    </location>
</feature>
<evidence type="ECO:0000259" key="3">
    <source>
        <dbReference type="PROSITE" id="PS50157"/>
    </source>
</evidence>
<dbReference type="GO" id="GO:0006357">
    <property type="term" value="P:regulation of transcription by RNA polymerase II"/>
    <property type="evidence" value="ECO:0007669"/>
    <property type="project" value="TreeGrafter"/>
</dbReference>
<dbReference type="GO" id="GO:0005634">
    <property type="term" value="C:nucleus"/>
    <property type="evidence" value="ECO:0007669"/>
    <property type="project" value="TreeGrafter"/>
</dbReference>
<dbReference type="RefSeq" id="XP_040656065.1">
    <property type="nucleotide sequence ID" value="XM_040801032.1"/>
</dbReference>
<keyword evidence="5" id="KW-1185">Reference proteome</keyword>
<dbReference type="InterPro" id="IPR051061">
    <property type="entry name" value="Zinc_finger_trans_reg"/>
</dbReference>
<dbReference type="GO" id="GO:0000502">
    <property type="term" value="C:proteasome complex"/>
    <property type="evidence" value="ECO:0007669"/>
    <property type="project" value="UniProtKB-KW"/>
</dbReference>
<feature type="compositionally biased region" description="Low complexity" evidence="2">
    <location>
        <begin position="163"/>
        <end position="174"/>
    </location>
</feature>
<protein>
    <submittedName>
        <fullName evidence="4">26S proteasome regulatory subunit-like protein</fullName>
    </submittedName>
</protein>
<feature type="compositionally biased region" description="Polar residues" evidence="2">
    <location>
        <begin position="180"/>
        <end position="196"/>
    </location>
</feature>
<proteinExistence type="predicted"/>
<keyword evidence="1" id="KW-0479">Metal-binding</keyword>
<accession>A0A151GHW3</accession>
<evidence type="ECO:0000313" key="5">
    <source>
        <dbReference type="Proteomes" id="UP000076580"/>
    </source>
</evidence>
<dbReference type="InterPro" id="IPR036236">
    <property type="entry name" value="Znf_C2H2_sf"/>
</dbReference>
<keyword evidence="4" id="KW-0647">Proteasome</keyword>
<dbReference type="EMBL" id="LAYC01000002">
    <property type="protein sequence ID" value="KYK56713.1"/>
    <property type="molecule type" value="Genomic_DNA"/>
</dbReference>
<keyword evidence="1" id="KW-0863">Zinc-finger</keyword>
<dbReference type="STRING" id="98403.A0A151GHW3"/>
<comment type="caution">
    <text evidence="4">The sequence shown here is derived from an EMBL/GenBank/DDBJ whole genome shotgun (WGS) entry which is preliminary data.</text>
</comment>
<dbReference type="Gene3D" id="3.30.160.60">
    <property type="entry name" value="Classic Zinc Finger"/>
    <property type="match status" value="1"/>
</dbReference>
<feature type="region of interest" description="Disordered" evidence="2">
    <location>
        <begin position="298"/>
        <end position="329"/>
    </location>
</feature>
<dbReference type="AlphaFoldDB" id="A0A151GHW3"/>
<name>A0A151GHW3_DRECN</name>
<dbReference type="PROSITE" id="PS50157">
    <property type="entry name" value="ZINC_FINGER_C2H2_2"/>
    <property type="match status" value="2"/>
</dbReference>
<dbReference type="SMART" id="SM00355">
    <property type="entry name" value="ZnF_C2H2"/>
    <property type="match status" value="3"/>
</dbReference>
<evidence type="ECO:0000256" key="1">
    <source>
        <dbReference type="PROSITE-ProRule" id="PRU00042"/>
    </source>
</evidence>
<sequence length="472" mass="51022">MYTGYHTLNGVISEMAYPIGASDLRRRPRTDGDLLNASGCVGPRICSHPALVGTSIAGDGSAESAEGDAGGSGEHAVSGSRGRCPPCPPLLVHTASSLISSDYNSIPKLNRTMTDIYGDELYSPNFTITSTCQSQPYNDSSVSNNVFSQRINAANTHHLSVARSPSFRTRSPFRAGSPFAASSTHSNFPVDTNEGSPGQVAPDDTPRPQAIEPGTPETISPRDAILEFSDPEGDEEDPPLFSQSVELGSNAIVNEAMESVHSHFHPTQNVASIPTSAAFLPTQNLVRTGVPRQDQFISDTGESQRAPFPLDSSGSSSTGSRVDTPSYSPRLASMRIGGGTYTCTYHGCALRFETPSLLQKHKREGHRQIQGLISPREVPGMVTTLHNTQAGPHRCDRINPCTGKPCSTLFSRPYDLTRHEDTIHNLRKQKVRCDLCKEDKTFSRADALTRHYRVCHPDIELFGKRRYGGGVG</sequence>
<dbReference type="GO" id="GO:0008270">
    <property type="term" value="F:zinc ion binding"/>
    <property type="evidence" value="ECO:0007669"/>
    <property type="project" value="UniProtKB-KW"/>
</dbReference>
<dbReference type="PANTHER" id="PTHR46179:SF19">
    <property type="entry name" value="C2H2 FINGER DOMAIN TRANSCRIPTION FACTOR (EUROFUNG)-RELATED"/>
    <property type="match status" value="1"/>
</dbReference>
<dbReference type="PANTHER" id="PTHR46179">
    <property type="entry name" value="ZINC FINGER PROTEIN"/>
    <property type="match status" value="1"/>
</dbReference>
<evidence type="ECO:0000256" key="2">
    <source>
        <dbReference type="SAM" id="MobiDB-lite"/>
    </source>
</evidence>
<dbReference type="SUPFAM" id="SSF57667">
    <property type="entry name" value="beta-beta-alpha zinc fingers"/>
    <property type="match status" value="1"/>
</dbReference>
<dbReference type="InParanoid" id="A0A151GHW3"/>
<evidence type="ECO:0000313" key="4">
    <source>
        <dbReference type="EMBL" id="KYK56713.1"/>
    </source>
</evidence>
<reference evidence="4 5" key="1">
    <citation type="journal article" date="2016" name="Sci. Rep.">
        <title>Insights into Adaptations to a Near-Obligate Nematode Endoparasitic Lifestyle from the Finished Genome of Drechmeria coniospora.</title>
        <authorList>
            <person name="Zhang L."/>
            <person name="Zhou Z."/>
            <person name="Guo Q."/>
            <person name="Fokkens L."/>
            <person name="Miskei M."/>
            <person name="Pocsi I."/>
            <person name="Zhang W."/>
            <person name="Chen M."/>
            <person name="Wang L."/>
            <person name="Sun Y."/>
            <person name="Donzelli B.G."/>
            <person name="Gibson D.M."/>
            <person name="Nelson D.R."/>
            <person name="Luo J.G."/>
            <person name="Rep M."/>
            <person name="Liu H."/>
            <person name="Yang S."/>
            <person name="Wang J."/>
            <person name="Krasnoff S.B."/>
            <person name="Xu Y."/>
            <person name="Molnar I."/>
            <person name="Lin M."/>
        </authorList>
    </citation>
    <scope>NUCLEOTIDE SEQUENCE [LARGE SCALE GENOMIC DNA]</scope>
    <source>
        <strain evidence="4 5">ARSEF 6962</strain>
    </source>
</reference>
<organism evidence="4 5">
    <name type="scientific">Drechmeria coniospora</name>
    <name type="common">Nematophagous fungus</name>
    <name type="synonym">Meria coniospora</name>
    <dbReference type="NCBI Taxonomy" id="98403"/>
    <lineage>
        <taxon>Eukaryota</taxon>
        <taxon>Fungi</taxon>
        <taxon>Dikarya</taxon>
        <taxon>Ascomycota</taxon>
        <taxon>Pezizomycotina</taxon>
        <taxon>Sordariomycetes</taxon>
        <taxon>Hypocreomycetidae</taxon>
        <taxon>Hypocreales</taxon>
        <taxon>Ophiocordycipitaceae</taxon>
        <taxon>Drechmeria</taxon>
    </lineage>
</organism>
<feature type="region of interest" description="Disordered" evidence="2">
    <location>
        <begin position="162"/>
        <end position="222"/>
    </location>
</feature>
<feature type="domain" description="C2H2-type" evidence="3">
    <location>
        <begin position="341"/>
        <end position="366"/>
    </location>
</feature>
<gene>
    <name evidence="4" type="ORF">DCS_03718</name>
</gene>